<feature type="compositionally biased region" description="Basic and acidic residues" evidence="2">
    <location>
        <begin position="376"/>
        <end position="387"/>
    </location>
</feature>
<dbReference type="Gene3D" id="3.50.50.60">
    <property type="entry name" value="FAD/NAD(P)-binding domain"/>
    <property type="match status" value="1"/>
</dbReference>
<dbReference type="PRINTS" id="PR00420">
    <property type="entry name" value="RNGMNOXGNASE"/>
</dbReference>
<name>A0ABW7I0Z6_9ACTN</name>
<organism evidence="4 5">
    <name type="scientific">Streptomyces chitinivorans</name>
    <dbReference type="NCBI Taxonomy" id="1257027"/>
    <lineage>
        <taxon>Bacteria</taxon>
        <taxon>Bacillati</taxon>
        <taxon>Actinomycetota</taxon>
        <taxon>Actinomycetes</taxon>
        <taxon>Kitasatosporales</taxon>
        <taxon>Streptomycetaceae</taxon>
        <taxon>Streptomyces</taxon>
    </lineage>
</organism>
<protein>
    <submittedName>
        <fullName evidence="4">Bifunctional 3-(3-hydroxy-phenyl)propionate/3-hydroxycinnamic acid hydroxylase</fullName>
    </submittedName>
</protein>
<comment type="caution">
    <text evidence="4">The sequence shown here is derived from an EMBL/GenBank/DDBJ whole genome shotgun (WGS) entry which is preliminary data.</text>
</comment>
<dbReference type="SUPFAM" id="SSF51905">
    <property type="entry name" value="FAD/NAD(P)-binding domain"/>
    <property type="match status" value="1"/>
</dbReference>
<reference evidence="4 5" key="1">
    <citation type="submission" date="2024-10" db="EMBL/GenBank/DDBJ databases">
        <authorList>
            <person name="Cho J.-C."/>
        </authorList>
    </citation>
    <scope>NUCLEOTIDE SEQUENCE [LARGE SCALE GENOMIC DNA]</scope>
    <source>
        <strain evidence="4 5">KCTC29696</strain>
    </source>
</reference>
<accession>A0ABW7I0Z6</accession>
<dbReference type="Gene3D" id="3.40.30.120">
    <property type="match status" value="1"/>
</dbReference>
<sequence>MNPPSASAPQGPGDTADVLVVGHGPVGQTLAALLAGRGRKVTVVERWPRPYPMPRAVAFDGPAARVLASAGIAGDIRRIGEPSRDYVVENASGEELLRVPLRPSGPYGWPDSTSMYQPGLEEALTRRGGELPGLRVLRGHRAVGIAERDGAVELVAEDVESGERRVLTARWAVGCDGANSFVRDHGLRTGCEDFGFALDWMACDVVPHRPEDFPPLNLQIADPARPRVAVSAGPGHRRWEFMRMPHEPAGEFGTTRNAWRLLSLFGVDDRNATLERHAVYTFRGRVARRWRRGRMLVAGDAAHQMPPFAGQGMCSGLRDAANLAWKLDLVLAGAAGEELLDTYERERRPHVRQIVGMSVGLGRLICETDPAAAAERDRRMLGGRGREGTSAGSSADTRADALAGGYLHRGPKGPAGPAGVLLPQAPVADGRGGRVPFDEIARGGFVLLTRDDPAEYGGGPRAALERLGARPVRLLPPGTADASAGTSTATGAVTAVDTGGAYHEWLAAWGARAALVRPDFHVFGAARDLAGTGELLYAAAEGLRTTPASPGAATAGR</sequence>
<dbReference type="Pfam" id="PF01494">
    <property type="entry name" value="FAD_binding_3"/>
    <property type="match status" value="1"/>
</dbReference>
<evidence type="ECO:0000256" key="1">
    <source>
        <dbReference type="ARBA" id="ARBA00023002"/>
    </source>
</evidence>
<dbReference type="NCBIfam" id="NF004829">
    <property type="entry name" value="PRK06183.1-3"/>
    <property type="match status" value="1"/>
</dbReference>
<keyword evidence="5" id="KW-1185">Reference proteome</keyword>
<feature type="region of interest" description="Disordered" evidence="2">
    <location>
        <begin position="376"/>
        <end position="396"/>
    </location>
</feature>
<evidence type="ECO:0000256" key="2">
    <source>
        <dbReference type="SAM" id="MobiDB-lite"/>
    </source>
</evidence>
<evidence type="ECO:0000313" key="5">
    <source>
        <dbReference type="Proteomes" id="UP001607069"/>
    </source>
</evidence>
<evidence type="ECO:0000313" key="4">
    <source>
        <dbReference type="EMBL" id="MFH0251836.1"/>
    </source>
</evidence>
<proteinExistence type="predicted"/>
<gene>
    <name evidence="4" type="ORF">ACG5V6_26960</name>
</gene>
<feature type="domain" description="FAD-binding" evidence="3">
    <location>
        <begin position="16"/>
        <end position="355"/>
    </location>
</feature>
<dbReference type="InterPro" id="IPR050631">
    <property type="entry name" value="PheA/TfdB_FAD_monoxygenase"/>
</dbReference>
<dbReference type="PANTHER" id="PTHR43476">
    <property type="entry name" value="3-(3-HYDROXY-PHENYL)PROPIONATE/3-HYDROXYCINNAMIC ACID HYDROXYLASE"/>
    <property type="match status" value="1"/>
</dbReference>
<dbReference type="Proteomes" id="UP001607069">
    <property type="component" value="Unassembled WGS sequence"/>
</dbReference>
<dbReference type="EMBL" id="JBIHMK010000173">
    <property type="protein sequence ID" value="MFH0251836.1"/>
    <property type="molecule type" value="Genomic_DNA"/>
</dbReference>
<dbReference type="RefSeq" id="WP_279951078.1">
    <property type="nucleotide sequence ID" value="NZ_BAABEN010000004.1"/>
</dbReference>
<dbReference type="InterPro" id="IPR036188">
    <property type="entry name" value="FAD/NAD-bd_sf"/>
</dbReference>
<dbReference type="PANTHER" id="PTHR43476:SF3">
    <property type="entry name" value="FAD-BINDING MONOOXYGENASE"/>
    <property type="match status" value="1"/>
</dbReference>
<dbReference type="InterPro" id="IPR002938">
    <property type="entry name" value="FAD-bd"/>
</dbReference>
<evidence type="ECO:0000259" key="3">
    <source>
        <dbReference type="Pfam" id="PF01494"/>
    </source>
</evidence>
<keyword evidence="1" id="KW-0560">Oxidoreductase</keyword>
<dbReference type="Gene3D" id="3.30.70.2450">
    <property type="match status" value="1"/>
</dbReference>